<dbReference type="SUPFAM" id="SSF55785">
    <property type="entry name" value="PYP-like sensor domain (PAS domain)"/>
    <property type="match status" value="2"/>
</dbReference>
<dbReference type="PROSITE" id="PS50112">
    <property type="entry name" value="PAS"/>
    <property type="match status" value="2"/>
</dbReference>
<feature type="domain" description="PAS" evidence="9">
    <location>
        <begin position="24"/>
        <end position="71"/>
    </location>
</feature>
<dbReference type="HOGENOM" id="CLU_788969_0_0_2"/>
<dbReference type="CDD" id="cd00130">
    <property type="entry name" value="PAS"/>
    <property type="match status" value="2"/>
</dbReference>
<dbReference type="PANTHER" id="PTHR41523:SF8">
    <property type="entry name" value="ETHYLENE RESPONSE SENSOR PROTEIN"/>
    <property type="match status" value="1"/>
</dbReference>
<evidence type="ECO:0000259" key="9">
    <source>
        <dbReference type="PROSITE" id="PS50112"/>
    </source>
</evidence>
<dbReference type="GeneID" id="7271434"/>
<gene>
    <name evidence="11" type="ordered locus">Mpal_0408</name>
</gene>
<sequence length="342" mass="38105">MKRESSPGNEEETDAYRACINEWERTFDAIVDPIYILNTSGEILRVNRAAADLVGMEPEAIIGQHCYHVVHRTEHFTSGCPFVRMKTSLRRESYQVQIQDRWFIATVDPVMDDQNRLLGAVHILTDITELKIGHEAEARLAAIVTSTENAIVGSTPDGTITSWNTGARMLTGYTGEEMVGSSLQRLVRPEDQEGVNTILAAITRGDRLHPTEQMILRKDGSTMEVSLSVSPIFDQAGAITGVSWICRDISGQRRAERALVAYLTEAALRLRNPVAIIRDQLAQVITLVDEGEMTAEHALMLLRVQVSNATQILANIDDLNRMIADEADDIPDAYRRFLMRGT</sequence>
<keyword evidence="6" id="KW-0418">Kinase</keyword>
<dbReference type="GO" id="GO:0004673">
    <property type="term" value="F:protein histidine kinase activity"/>
    <property type="evidence" value="ECO:0007669"/>
    <property type="project" value="UniProtKB-EC"/>
</dbReference>
<keyword evidence="5" id="KW-0547">Nucleotide-binding</keyword>
<comment type="catalytic activity">
    <reaction evidence="1">
        <text>ATP + protein L-histidine = ADP + protein N-phospho-L-histidine.</text>
        <dbReference type="EC" id="2.7.13.3"/>
    </reaction>
</comment>
<dbReference type="InterPro" id="IPR001610">
    <property type="entry name" value="PAC"/>
</dbReference>
<dbReference type="InterPro" id="IPR000014">
    <property type="entry name" value="PAS"/>
</dbReference>
<dbReference type="OrthoDB" id="342253at2157"/>
<feature type="domain" description="PAC" evidence="10">
    <location>
        <begin position="209"/>
        <end position="261"/>
    </location>
</feature>
<dbReference type="SMART" id="SM00086">
    <property type="entry name" value="PAC"/>
    <property type="match status" value="2"/>
</dbReference>
<evidence type="ECO:0000256" key="2">
    <source>
        <dbReference type="ARBA" id="ARBA00012438"/>
    </source>
</evidence>
<evidence type="ECO:0000256" key="5">
    <source>
        <dbReference type="ARBA" id="ARBA00022741"/>
    </source>
</evidence>
<evidence type="ECO:0000256" key="6">
    <source>
        <dbReference type="ARBA" id="ARBA00022777"/>
    </source>
</evidence>
<dbReference type="Proteomes" id="UP000002457">
    <property type="component" value="Chromosome"/>
</dbReference>
<dbReference type="NCBIfam" id="TIGR00229">
    <property type="entry name" value="sensory_box"/>
    <property type="match status" value="2"/>
</dbReference>
<dbReference type="KEGG" id="mpl:Mpal_0408"/>
<evidence type="ECO:0000256" key="8">
    <source>
        <dbReference type="ARBA" id="ARBA00023026"/>
    </source>
</evidence>
<reference evidence="11 12" key="1">
    <citation type="journal article" date="2015" name="Genome Announc.">
        <title>Complete Genome Sequence of Methanosphaerula palustris E1-9CT, a Hydrogenotrophic Methanogen Isolated from a Minerotrophic Fen Peatland.</title>
        <authorList>
            <person name="Cadillo-Quiroz H."/>
            <person name="Browne P."/>
            <person name="Kyrpides N."/>
            <person name="Woyke T."/>
            <person name="Goodwin L."/>
            <person name="Detter C."/>
            <person name="Yavitt J.B."/>
            <person name="Zinder S.H."/>
        </authorList>
    </citation>
    <scope>NUCLEOTIDE SEQUENCE [LARGE SCALE GENOMIC DNA]</scope>
    <source>
        <strain evidence="12">ATCC BAA-1556 / DSM 19958 / E1-9c</strain>
    </source>
</reference>
<dbReference type="STRING" id="521011.Mpal_0408"/>
<dbReference type="PROSITE" id="PS50113">
    <property type="entry name" value="PAC"/>
    <property type="match status" value="1"/>
</dbReference>
<keyword evidence="8" id="KW-0843">Virulence</keyword>
<evidence type="ECO:0000256" key="3">
    <source>
        <dbReference type="ARBA" id="ARBA00022553"/>
    </source>
</evidence>
<dbReference type="Gene3D" id="3.30.450.20">
    <property type="entry name" value="PAS domain"/>
    <property type="match status" value="2"/>
</dbReference>
<dbReference type="EC" id="2.7.13.3" evidence="2"/>
<keyword evidence="12" id="KW-1185">Reference proteome</keyword>
<dbReference type="GO" id="GO:0005524">
    <property type="term" value="F:ATP binding"/>
    <property type="evidence" value="ECO:0007669"/>
    <property type="project" value="UniProtKB-KW"/>
</dbReference>
<evidence type="ECO:0000256" key="1">
    <source>
        <dbReference type="ARBA" id="ARBA00000085"/>
    </source>
</evidence>
<keyword evidence="4" id="KW-0808">Transferase</keyword>
<dbReference type="EMBL" id="CP001338">
    <property type="protein sequence ID" value="ACL15782.1"/>
    <property type="molecule type" value="Genomic_DNA"/>
</dbReference>
<dbReference type="SMART" id="SM00091">
    <property type="entry name" value="PAS"/>
    <property type="match status" value="2"/>
</dbReference>
<dbReference type="Pfam" id="PF13426">
    <property type="entry name" value="PAS_9"/>
    <property type="match status" value="2"/>
</dbReference>
<dbReference type="AlphaFoldDB" id="B8GK99"/>
<accession>B8GK99</accession>
<evidence type="ECO:0000256" key="7">
    <source>
        <dbReference type="ARBA" id="ARBA00022840"/>
    </source>
</evidence>
<proteinExistence type="predicted"/>
<dbReference type="PANTHER" id="PTHR41523">
    <property type="entry name" value="TWO-COMPONENT SYSTEM SENSOR PROTEIN"/>
    <property type="match status" value="1"/>
</dbReference>
<dbReference type="InterPro" id="IPR035965">
    <property type="entry name" value="PAS-like_dom_sf"/>
</dbReference>
<evidence type="ECO:0000313" key="12">
    <source>
        <dbReference type="Proteomes" id="UP000002457"/>
    </source>
</evidence>
<dbReference type="RefSeq" id="WP_012617101.1">
    <property type="nucleotide sequence ID" value="NC_011832.1"/>
</dbReference>
<dbReference type="eggNOG" id="arCOG06712">
    <property type="taxonomic scope" value="Archaea"/>
</dbReference>
<feature type="domain" description="PAS" evidence="9">
    <location>
        <begin position="136"/>
        <end position="206"/>
    </location>
</feature>
<keyword evidence="3" id="KW-0597">Phosphoprotein</keyword>
<dbReference type="InterPro" id="IPR000700">
    <property type="entry name" value="PAS-assoc_C"/>
</dbReference>
<evidence type="ECO:0000256" key="4">
    <source>
        <dbReference type="ARBA" id="ARBA00022679"/>
    </source>
</evidence>
<evidence type="ECO:0000259" key="10">
    <source>
        <dbReference type="PROSITE" id="PS50113"/>
    </source>
</evidence>
<protein>
    <recommendedName>
        <fullName evidence="2">histidine kinase</fullName>
        <ecNumber evidence="2">2.7.13.3</ecNumber>
    </recommendedName>
</protein>
<evidence type="ECO:0000313" key="11">
    <source>
        <dbReference type="EMBL" id="ACL15782.1"/>
    </source>
</evidence>
<keyword evidence="7" id="KW-0067">ATP-binding</keyword>
<organism evidence="11 12">
    <name type="scientific">Methanosphaerula palustris (strain ATCC BAA-1556 / DSM 19958 / E1-9c)</name>
    <dbReference type="NCBI Taxonomy" id="521011"/>
    <lineage>
        <taxon>Archaea</taxon>
        <taxon>Methanobacteriati</taxon>
        <taxon>Methanobacteriota</taxon>
        <taxon>Stenosarchaea group</taxon>
        <taxon>Methanomicrobia</taxon>
        <taxon>Methanomicrobiales</taxon>
        <taxon>Methanoregulaceae</taxon>
        <taxon>Methanosphaerula</taxon>
    </lineage>
</organism>
<name>B8GK99_METPE</name>